<dbReference type="GO" id="GO:0000127">
    <property type="term" value="C:transcription factor TFIIIC complex"/>
    <property type="evidence" value="ECO:0000318"/>
    <property type="project" value="GO_Central"/>
</dbReference>
<dbReference type="PANTHER" id="PTHR15180:SF1">
    <property type="entry name" value="GENERAL TRANSCRIPTION FACTOR 3C POLYPEPTIDE 1"/>
    <property type="match status" value="1"/>
</dbReference>
<dbReference type="OMA" id="VESHNMS"/>
<dbReference type="GO" id="GO:0006384">
    <property type="term" value="P:transcription initiation at RNA polymerase III promoter"/>
    <property type="evidence" value="ECO:0000318"/>
    <property type="project" value="GO_Central"/>
</dbReference>
<evidence type="ECO:0000256" key="4">
    <source>
        <dbReference type="ARBA" id="ARBA00023163"/>
    </source>
</evidence>
<dbReference type="EnsemblPlants" id="Ma02_t12810.3">
    <property type="protein sequence ID" value="Ma02_p12810.3"/>
    <property type="gene ID" value="Ma02_g12810"/>
</dbReference>
<dbReference type="Gramene" id="Ma02_t12810.3">
    <property type="protein sequence ID" value="Ma02_p12810.3"/>
    <property type="gene ID" value="Ma02_g12810"/>
</dbReference>
<dbReference type="InterPro" id="IPR056020">
    <property type="entry name" value="DUF7599"/>
</dbReference>
<protein>
    <submittedName>
        <fullName evidence="14">(wild Malaysian banana) hypothetical protein</fullName>
    </submittedName>
</protein>
<feature type="region of interest" description="Disordered" evidence="6">
    <location>
        <begin position="1040"/>
        <end position="1063"/>
    </location>
</feature>
<feature type="domain" description="B-block binding subunit of TFIIIC" evidence="7">
    <location>
        <begin position="112"/>
        <end position="197"/>
    </location>
</feature>
<dbReference type="GO" id="GO:0003677">
    <property type="term" value="F:DNA binding"/>
    <property type="evidence" value="ECO:0007669"/>
    <property type="project" value="UniProtKB-KW"/>
</dbReference>
<accession>A0A804I258</accession>
<evidence type="ECO:0000259" key="9">
    <source>
        <dbReference type="Pfam" id="PF24101"/>
    </source>
</evidence>
<gene>
    <name evidence="14" type="ORF">GSMUA_67760.1</name>
</gene>
<dbReference type="OrthoDB" id="68020at2759"/>
<feature type="region of interest" description="Disordered" evidence="6">
    <location>
        <begin position="985"/>
        <end position="1023"/>
    </location>
</feature>
<dbReference type="InterPro" id="IPR044210">
    <property type="entry name" value="Tfc3-like"/>
</dbReference>
<keyword evidence="5" id="KW-0539">Nucleus</keyword>
<feature type="compositionally biased region" description="Basic and acidic residues" evidence="6">
    <location>
        <begin position="1050"/>
        <end position="1063"/>
    </location>
</feature>
<evidence type="ECO:0000256" key="1">
    <source>
        <dbReference type="ARBA" id="ARBA00004123"/>
    </source>
</evidence>
<dbReference type="Pfam" id="PF23704">
    <property type="entry name" value="WHD_GTF3C1_N"/>
    <property type="match status" value="1"/>
</dbReference>
<dbReference type="Pfam" id="PF24658">
    <property type="entry name" value="DUF7647"/>
    <property type="match status" value="1"/>
</dbReference>
<evidence type="ECO:0000259" key="13">
    <source>
        <dbReference type="Pfam" id="PF24658"/>
    </source>
</evidence>
<feature type="domain" description="DUF7647" evidence="13">
    <location>
        <begin position="744"/>
        <end position="920"/>
    </location>
</feature>
<dbReference type="InterPro" id="IPR007309">
    <property type="entry name" value="TFIIIC_Bblock-bd"/>
</dbReference>
<evidence type="ECO:0000256" key="2">
    <source>
        <dbReference type="ARBA" id="ARBA00022553"/>
    </source>
</evidence>
<keyword evidence="16" id="KW-1185">Reference proteome</keyword>
<name>A0A804I258_MUSAM</name>
<dbReference type="InterPro" id="IPR056428">
    <property type="entry name" value="WH_GTF3C1"/>
</dbReference>
<evidence type="ECO:0000256" key="6">
    <source>
        <dbReference type="SAM" id="MobiDB-lite"/>
    </source>
</evidence>
<evidence type="ECO:0000259" key="11">
    <source>
        <dbReference type="Pfam" id="PF24655"/>
    </source>
</evidence>
<reference evidence="15" key="2">
    <citation type="submission" date="2021-05" db="UniProtKB">
        <authorList>
            <consortium name="EnsemblPlants"/>
        </authorList>
    </citation>
    <scope>IDENTIFICATION</scope>
    <source>
        <strain evidence="15">subsp. malaccensis</strain>
    </source>
</reference>
<organism evidence="15 16">
    <name type="scientific">Musa acuminata subsp. malaccensis</name>
    <name type="common">Wild banana</name>
    <name type="synonym">Musa malaccensis</name>
    <dbReference type="NCBI Taxonomy" id="214687"/>
    <lineage>
        <taxon>Eukaryota</taxon>
        <taxon>Viridiplantae</taxon>
        <taxon>Streptophyta</taxon>
        <taxon>Embryophyta</taxon>
        <taxon>Tracheophyta</taxon>
        <taxon>Spermatophyta</taxon>
        <taxon>Magnoliopsida</taxon>
        <taxon>Liliopsida</taxon>
        <taxon>Zingiberales</taxon>
        <taxon>Musaceae</taxon>
        <taxon>Musa</taxon>
    </lineage>
</organism>
<feature type="domain" description="General transcription factor 3C polypeptide 1 winged-helix" evidence="8">
    <location>
        <begin position="1"/>
        <end position="101"/>
    </location>
</feature>
<evidence type="ECO:0000259" key="8">
    <source>
        <dbReference type="Pfam" id="PF23704"/>
    </source>
</evidence>
<dbReference type="PANTHER" id="PTHR15180">
    <property type="entry name" value="GENERAL TRANSCRIPTION FACTOR 3C POLYPEPTIDE 1"/>
    <property type="match status" value="1"/>
</dbReference>
<evidence type="ECO:0000256" key="5">
    <source>
        <dbReference type="ARBA" id="ARBA00023242"/>
    </source>
</evidence>
<evidence type="ECO:0000313" key="16">
    <source>
        <dbReference type="Proteomes" id="UP000012960"/>
    </source>
</evidence>
<dbReference type="GO" id="GO:0042791">
    <property type="term" value="P:5S class rRNA transcription by RNA polymerase III"/>
    <property type="evidence" value="ECO:0000318"/>
    <property type="project" value="GO_Central"/>
</dbReference>
<keyword evidence="3" id="KW-0238">DNA-binding</keyword>
<feature type="domain" description="DUF7646" evidence="12">
    <location>
        <begin position="342"/>
        <end position="425"/>
    </location>
</feature>
<dbReference type="InterPro" id="IPR036390">
    <property type="entry name" value="WH_DNA-bd_sf"/>
</dbReference>
<dbReference type="InterPro" id="IPR056063">
    <property type="entry name" value="DUF7646"/>
</dbReference>
<keyword evidence="2" id="KW-0597">Phosphoprotein</keyword>
<dbReference type="EMBL" id="HG996467">
    <property type="protein sequence ID" value="CAG1861882.1"/>
    <property type="molecule type" value="Genomic_DNA"/>
</dbReference>
<evidence type="ECO:0000313" key="14">
    <source>
        <dbReference type="EMBL" id="CAG1861882.1"/>
    </source>
</evidence>
<dbReference type="Pfam" id="PF24538">
    <property type="entry name" value="DUF7599"/>
    <property type="match status" value="1"/>
</dbReference>
<feature type="compositionally biased region" description="Basic and acidic residues" evidence="6">
    <location>
        <begin position="1009"/>
        <end position="1018"/>
    </location>
</feature>
<feature type="domain" description="DUF7599" evidence="10">
    <location>
        <begin position="241"/>
        <end position="325"/>
    </location>
</feature>
<evidence type="ECO:0000259" key="7">
    <source>
        <dbReference type="Pfam" id="PF04182"/>
    </source>
</evidence>
<dbReference type="Proteomes" id="UP000012960">
    <property type="component" value="Unplaced"/>
</dbReference>
<dbReference type="InterPro" id="IPR056062">
    <property type="entry name" value="DUF7645"/>
</dbReference>
<dbReference type="FunCoup" id="A0A804I258">
    <property type="interactions" value="1910"/>
</dbReference>
<comment type="subcellular location">
    <subcellularLocation>
        <location evidence="1">Nucleus</location>
    </subcellularLocation>
</comment>
<dbReference type="InterPro" id="IPR056467">
    <property type="entry name" value="eWH_GTF3C1"/>
</dbReference>
<feature type="domain" description="DUF7645" evidence="11">
    <location>
        <begin position="921"/>
        <end position="979"/>
    </location>
</feature>
<proteinExistence type="predicted"/>
<feature type="compositionally biased region" description="Basic and acidic residues" evidence="6">
    <location>
        <begin position="987"/>
        <end position="997"/>
    </location>
</feature>
<keyword evidence="4" id="KW-0804">Transcription</keyword>
<dbReference type="InterPro" id="IPR035625">
    <property type="entry name" value="Tfc3-like_eWH"/>
</dbReference>
<dbReference type="InterPro" id="IPR056064">
    <property type="entry name" value="DUF7647"/>
</dbReference>
<dbReference type="CDD" id="cd16169">
    <property type="entry name" value="Tau138_eWH"/>
    <property type="match status" value="1"/>
</dbReference>
<evidence type="ECO:0000313" key="15">
    <source>
        <dbReference type="EnsemblPlants" id="Ma02_p12810.3"/>
    </source>
</evidence>
<dbReference type="SUPFAM" id="SSF46785">
    <property type="entry name" value="Winged helix' DNA-binding domain"/>
    <property type="match status" value="1"/>
</dbReference>
<dbReference type="KEGG" id="mus:103975842"/>
<dbReference type="GO" id="GO:0005634">
    <property type="term" value="C:nucleus"/>
    <property type="evidence" value="ECO:0007669"/>
    <property type="project" value="UniProtKB-SubCell"/>
</dbReference>
<dbReference type="Pfam" id="PF24101">
    <property type="entry name" value="WHD_GTF3C1"/>
    <property type="match status" value="1"/>
</dbReference>
<dbReference type="InParanoid" id="A0A804I258"/>
<sequence>MDCIVLVAIEEVCARAAAGIHVAELWPSLRGALSDAGLPPCDAVYKVIWIRLLAHPGLRFEAHGSPLGSHDPSIQSLEEAQRIGVRIVAEDHLRDSFLGIYDLKASSSDISQIQRTALERLAAARTNGVTQSELGKEFRIKGNNLFYIVKHLESQHLIVRQSTIVRAKDSGTEWENAAKNNSVVSTNLLHLHRYAKNLNLNSQQRFEITRADILEGVTVDGISVNGDEISGDFAKDDVSIKDYLPEMKAICDKLEEASGKVSVVSDIKMSLGYRKTTGHRAWRNILQRLKDAHLVEEFQAEVNKRVVSCLRLLKKFDSRDFQPKKGMHSHDNFDNENLIKIGKRGHITDQFVELPLEHRIYDMVDSEGQKGLTISEVCRRLGFTPKKLYSRISSMRERFRMCWQAEIHEKTPLYRMWTFRNYPHHAINTFPGKHEALQGTNELLFQSKNLTLLELQSINSCSTDELSSIEKTDCAVGLAPSGMPPEHDRDAQEIKCRGDQQNNATELPSVSYDSKPAIVEIMLKQNACQWEESRFVSSVSPEVKAVKRHHQLSTSNRTRREERIVKKLKKEEFILTAELYRWLEELEKGKNTKMGRRTLTSTLNKLQKEGLCKCIQVSFPVVTNFNRHRITDVILHPSVDNLSPELLDKIYRRQREFDGRIRGQASARSRTGQPVHNLTSLGMTSKHVDDKPVLLEAMRANGFASARMVRARLLHRFLWSYVSNLPSWHGAVNSNQCSYDLKSPSTCQLFALDEAIKTMPLELFLQVVGSPKEIENMVERCKLGLRLSDVSISEYKSLFDSRATCRLSNIINILVRMKLIRVVKEGTAEDDNGLSHAVLTYAMELKPYIEEPMTRTITPSHFKVDLRPRIRHDFLLLKPEAVDVYWETLEYCYAAADQVAASCAFPGSSVCDVFHTRSWTSVRVMNTEQRIELLKRVNDADPRKKISFKDCIRIARELDLTVEQVLRVSYDKRQYRLYRYSSSSKSSEQDNRIDGDNCRPFNSKRKRSSKDGSPKYDLEQNESLRTGKPKICHSIGVDDQSTETNLLPTGDHDNIKHASDSDMHVEDGRNSAFINCAFPRQKPMRAKRFFWTDTLDRRLVMQYARHRAMLGARFYRVDWTSLSDLPALPSTCARRMAVLNANIHIRRSIMRLCNLLGERYATYLEKIRIMKEPVTTQNLSLTHDESISELNCQQYFWDNFEDPDVRIAVDEVLRCKRSATFQYAKRLGTRQGKEWPDIPPIDGKTSDIQEFSQPALKDQNIISECGGNESQKRISRHKKVNVLSTRPSRLRSHHSRRNLVKIWNSRYIFMKRKVYESLAVANAVELLKLVFLSTSAITEVQSSLVATLQLYSEHDIFAAFNYLKEKNFMVVGHGSRPFVLSKMFWHHLSSSPFPIDSGKRAVEFSSWLSKQEKDLIDNRVSLTQDLQCGEICHLFALVSSGEFSISPCMPKEGIGETDEPVEHDKVNNSNSLKRKCAETKLGNLKKIKKPKFEMIIDNDYCSRREKGFPGIRVVLKRKIISADTFSNLMKENLECSSSYDKNSQGLSSEEIGAGLRGNLMCQNYGSVTAVVDEVPWDAIANYAECLSAVQLDGNKATTFSPEFFKSVHSAVCQAGEQGLNMKELSEAMDIQGEQFTEVVMDTMELFQLIIKVNSFDNERILDSSYKSKYLLRSPGVQTPDRNMSSYMKSRVTSYGASRQNFEKKVDITYDSQKSNVDVCDGHKMTIIDLPSESVILDVEGQDNISIATLPKESMVVRDSDQGKEVNYTAGSETHPSRPILPWINVDGSTNTIVYKGLTRRLLGTVMQYPGILEEDIIRRMDVLNPQNCRRLLELMILDNHLTVRMLHQTPSSAPPTILKSLLNSSSSNMEPVFRKHFFANPRSTTLL</sequence>
<evidence type="ECO:0000256" key="3">
    <source>
        <dbReference type="ARBA" id="ARBA00023125"/>
    </source>
</evidence>
<feature type="domain" description="GTF3C1 extended winged-helix" evidence="9">
    <location>
        <begin position="554"/>
        <end position="662"/>
    </location>
</feature>
<dbReference type="Pfam" id="PF24657">
    <property type="entry name" value="DUF7646"/>
    <property type="match status" value="1"/>
</dbReference>
<reference evidence="14" key="1">
    <citation type="submission" date="2021-03" db="EMBL/GenBank/DDBJ databases">
        <authorList>
            <consortium name="Genoscope - CEA"/>
            <person name="William W."/>
        </authorList>
    </citation>
    <scope>NUCLEOTIDE SEQUENCE</scope>
    <source>
        <strain evidence="14">Doubled-haploid Pahang</strain>
    </source>
</reference>
<dbReference type="Pfam" id="PF04182">
    <property type="entry name" value="B-block_TFIIIC"/>
    <property type="match status" value="1"/>
</dbReference>
<evidence type="ECO:0000259" key="10">
    <source>
        <dbReference type="Pfam" id="PF24538"/>
    </source>
</evidence>
<dbReference type="Pfam" id="PF24655">
    <property type="entry name" value="DUF7645"/>
    <property type="match status" value="1"/>
</dbReference>
<evidence type="ECO:0000259" key="12">
    <source>
        <dbReference type="Pfam" id="PF24657"/>
    </source>
</evidence>